<reference evidence="9 10" key="1">
    <citation type="submission" date="2019-09" db="EMBL/GenBank/DDBJ databases">
        <title>Distinct polysaccharide growth profiles of human intestinal Prevotella copri isolates.</title>
        <authorList>
            <person name="Fehlner-Peach H."/>
            <person name="Magnabosco C."/>
            <person name="Raghavan V."/>
            <person name="Scher J.U."/>
            <person name="Tett A."/>
            <person name="Cox L.M."/>
            <person name="Gottsegen C."/>
            <person name="Watters A."/>
            <person name="Wiltshire- Gordon J.D."/>
            <person name="Segata N."/>
            <person name="Bonneau R."/>
            <person name="Littman D.R."/>
        </authorList>
    </citation>
    <scope>NUCLEOTIDE SEQUENCE [LARGE SCALE GENOMIC DNA]</scope>
    <source>
        <strain evidence="10">iAQ1173</strain>
    </source>
</reference>
<evidence type="ECO:0000313" key="9">
    <source>
        <dbReference type="EMBL" id="MQP12596.1"/>
    </source>
</evidence>
<proteinExistence type="inferred from homology"/>
<dbReference type="Pfam" id="PF07980">
    <property type="entry name" value="SusD_RagB"/>
    <property type="match status" value="1"/>
</dbReference>
<comment type="similarity">
    <text evidence="2">Belongs to the SusD family.</text>
</comment>
<dbReference type="Gene3D" id="1.25.40.390">
    <property type="match status" value="1"/>
</dbReference>
<evidence type="ECO:0000256" key="6">
    <source>
        <dbReference type="SAM" id="SignalP"/>
    </source>
</evidence>
<dbReference type="GO" id="GO:0009279">
    <property type="term" value="C:cell outer membrane"/>
    <property type="evidence" value="ECO:0007669"/>
    <property type="project" value="UniProtKB-SubCell"/>
</dbReference>
<dbReference type="Proteomes" id="UP000384372">
    <property type="component" value="Unassembled WGS sequence"/>
</dbReference>
<name>A0A6A7WE05_9BACT</name>
<dbReference type="InterPro" id="IPR033985">
    <property type="entry name" value="SusD-like_N"/>
</dbReference>
<feature type="chain" id="PRO_5025622088" evidence="6">
    <location>
        <begin position="21"/>
        <end position="658"/>
    </location>
</feature>
<evidence type="ECO:0000256" key="3">
    <source>
        <dbReference type="ARBA" id="ARBA00022729"/>
    </source>
</evidence>
<organism evidence="9 10">
    <name type="scientific">Segatella copri</name>
    <dbReference type="NCBI Taxonomy" id="165179"/>
    <lineage>
        <taxon>Bacteria</taxon>
        <taxon>Pseudomonadati</taxon>
        <taxon>Bacteroidota</taxon>
        <taxon>Bacteroidia</taxon>
        <taxon>Bacteroidales</taxon>
        <taxon>Prevotellaceae</taxon>
        <taxon>Segatella</taxon>
    </lineage>
</organism>
<feature type="domain" description="SusD-like N-terminal" evidence="8">
    <location>
        <begin position="21"/>
        <end position="227"/>
    </location>
</feature>
<keyword evidence="3 6" id="KW-0732">Signal</keyword>
<evidence type="ECO:0000256" key="2">
    <source>
        <dbReference type="ARBA" id="ARBA00006275"/>
    </source>
</evidence>
<evidence type="ECO:0000313" key="10">
    <source>
        <dbReference type="Proteomes" id="UP000384372"/>
    </source>
</evidence>
<evidence type="ECO:0000256" key="5">
    <source>
        <dbReference type="ARBA" id="ARBA00023237"/>
    </source>
</evidence>
<dbReference type="RefSeq" id="WP_158464179.1">
    <property type="nucleotide sequence ID" value="NZ_VZAD01000088.1"/>
</dbReference>
<dbReference type="SUPFAM" id="SSF48452">
    <property type="entry name" value="TPR-like"/>
    <property type="match status" value="1"/>
</dbReference>
<feature type="signal peptide" evidence="6">
    <location>
        <begin position="1"/>
        <end position="20"/>
    </location>
</feature>
<comment type="subcellular location">
    <subcellularLocation>
        <location evidence="1">Cell outer membrane</location>
    </subcellularLocation>
</comment>
<evidence type="ECO:0000256" key="4">
    <source>
        <dbReference type="ARBA" id="ARBA00023136"/>
    </source>
</evidence>
<keyword evidence="4" id="KW-0472">Membrane</keyword>
<evidence type="ECO:0000259" key="7">
    <source>
        <dbReference type="Pfam" id="PF07980"/>
    </source>
</evidence>
<dbReference type="PROSITE" id="PS51257">
    <property type="entry name" value="PROKAR_LIPOPROTEIN"/>
    <property type="match status" value="1"/>
</dbReference>
<protein>
    <submittedName>
        <fullName evidence="9">RagB/SusD family nutrient uptake outer membrane protein</fullName>
    </submittedName>
</protein>
<dbReference type="AlphaFoldDB" id="A0A6A7WE05"/>
<dbReference type="InterPro" id="IPR011990">
    <property type="entry name" value="TPR-like_helical_dom_sf"/>
</dbReference>
<keyword evidence="5" id="KW-0998">Cell outer membrane</keyword>
<evidence type="ECO:0000256" key="1">
    <source>
        <dbReference type="ARBA" id="ARBA00004442"/>
    </source>
</evidence>
<dbReference type="OrthoDB" id="5694214at2"/>
<gene>
    <name evidence="9" type="ORF">F7D20_11675</name>
</gene>
<evidence type="ECO:0000259" key="8">
    <source>
        <dbReference type="Pfam" id="PF14322"/>
    </source>
</evidence>
<sequence length="658" mass="73065">MKKILGIAALSMGVMLTSCSDFLDQKADSALDQENVFNSSYFTGLEINKIYGDFGQDNMYANRMTISYGANTDTELIDGLGSTSTSSNERGYMNYNGTAGGWANLGTTWTNIYGCIEYCNKAIEGIRNSTIAEETAMKRYLGEVLTLRAMLYLDLVRLWGDVPYKTSATKPDLSDAYEGKTDRDIILDGLLEDLEEASNLLPWAGTGNYTTEHATKGYADALYAQVALTRAGYAIRESAKEGYETLPEFSDPTYPTQRPDEATRKVYYEKALAKLTEIIKSGKHSMNPSFKNEWQLLNARKLDQTYQENIFELPMLLNVTGELGYTVGKRIKGSTSEFGKKGNSSGKLNTTATLLYSYEKDDTRRNVTCCPVQWGERNGQTIEGIGDVNPDKQSMKPFGITIGKWRPEWMGEEWKAAAKASTEKVTTGVNVVKMRYSQVLLMYAEVMNELAGANGNYQGDAGMTALQALAMVHNRGVKESNNDTSIEGDFLQAAANHNKEQFLNDIAQENAWELTGECARKWDLVRWGMLASKIAEAKAEYAQKCMEWPTTIYFNYTDATKTRIDESSIAWYGLENGKTETDYDNKATGCGFEDEEARDESNSEYTKNLKTISAGLVGTSIDGTVATPDHGVKNRYILPIYTKTIADSRNALANSYGF</sequence>
<dbReference type="InterPro" id="IPR012944">
    <property type="entry name" value="SusD_RagB_dom"/>
</dbReference>
<dbReference type="EMBL" id="VZAD01000088">
    <property type="protein sequence ID" value="MQP12596.1"/>
    <property type="molecule type" value="Genomic_DNA"/>
</dbReference>
<keyword evidence="10" id="KW-1185">Reference proteome</keyword>
<feature type="domain" description="RagB/SusD" evidence="7">
    <location>
        <begin position="359"/>
        <end position="648"/>
    </location>
</feature>
<accession>A0A6A7WE05</accession>
<dbReference type="Pfam" id="PF14322">
    <property type="entry name" value="SusD-like_3"/>
    <property type="match status" value="1"/>
</dbReference>
<comment type="caution">
    <text evidence="9">The sequence shown here is derived from an EMBL/GenBank/DDBJ whole genome shotgun (WGS) entry which is preliminary data.</text>
</comment>